<name>A0A930PR36_9MICC</name>
<dbReference type="RefSeq" id="WP_303945842.1">
    <property type="nucleotide sequence ID" value="NZ_JABZXO010000036.1"/>
</dbReference>
<evidence type="ECO:0000313" key="3">
    <source>
        <dbReference type="Proteomes" id="UP000770330"/>
    </source>
</evidence>
<accession>A0A930PR36</accession>
<proteinExistence type="predicted"/>
<feature type="region of interest" description="Disordered" evidence="1">
    <location>
        <begin position="1"/>
        <end position="20"/>
    </location>
</feature>
<evidence type="ECO:0000256" key="1">
    <source>
        <dbReference type="SAM" id="MobiDB-lite"/>
    </source>
</evidence>
<organism evidence="2 3">
    <name type="scientific">Rothia mucilaginosa</name>
    <dbReference type="NCBI Taxonomy" id="43675"/>
    <lineage>
        <taxon>Bacteria</taxon>
        <taxon>Bacillati</taxon>
        <taxon>Actinomycetota</taxon>
        <taxon>Actinomycetes</taxon>
        <taxon>Micrococcales</taxon>
        <taxon>Micrococcaceae</taxon>
        <taxon>Rothia</taxon>
    </lineage>
</organism>
<protein>
    <submittedName>
        <fullName evidence="2">Uncharacterized protein</fullName>
    </submittedName>
</protein>
<dbReference type="Proteomes" id="UP000770330">
    <property type="component" value="Unassembled WGS sequence"/>
</dbReference>
<evidence type="ECO:0000313" key="2">
    <source>
        <dbReference type="EMBL" id="MBF1658141.1"/>
    </source>
</evidence>
<gene>
    <name evidence="2" type="ORF">HXO61_09475</name>
</gene>
<dbReference type="EMBL" id="JABZXO010000036">
    <property type="protein sequence ID" value="MBF1658141.1"/>
    <property type="molecule type" value="Genomic_DNA"/>
</dbReference>
<dbReference type="AlphaFoldDB" id="A0A930PR36"/>
<reference evidence="2" key="1">
    <citation type="submission" date="2020-04" db="EMBL/GenBank/DDBJ databases">
        <title>Deep metagenomics examines the oral microbiome during advanced dental caries in children, revealing novel taxa and co-occurrences with host molecules.</title>
        <authorList>
            <person name="Baker J.L."/>
            <person name="Morton J.T."/>
            <person name="Dinis M."/>
            <person name="Alvarez R."/>
            <person name="Tran N.C."/>
            <person name="Knight R."/>
            <person name="Edlund A."/>
        </authorList>
    </citation>
    <scope>NUCLEOTIDE SEQUENCE</scope>
    <source>
        <strain evidence="2">JCVI_39_bin.18</strain>
    </source>
</reference>
<comment type="caution">
    <text evidence="2">The sequence shown here is derived from an EMBL/GenBank/DDBJ whole genome shotgun (WGS) entry which is preliminary data.</text>
</comment>
<sequence>MSDLPTLTPITDPHNPTPTAVPAENAYALTYTGKNIHGTVRTVQASPNGTPSQILASFDRIITHHANRRGITLNIPEEPTAQDIIPILRPVWKDPDNLAIVPARERFTQAIQRLGHTDEAGNTTWRLALIPTHYSTASSQPGYVRYVVRAALCVCVQTQEEPIWHWLTTHMGRRFSPGKPADLSPHLSFIDFAAEVPADLFEDPQRLEEFRQHLMNQAPTITEQATAELERRYGLPTGSIIPKADPEEVFTDNPFPFWARRRIRRIVSNANAAA</sequence>